<name>D9Q006_ACIS3</name>
<reference evidence="1 2" key="1">
    <citation type="journal article" date="2010" name="Appl. Environ. Microbiol.">
        <title>The genome sequence of the crenarchaeon Acidilobus saccharovorans supports a new order, Acidilobales, and suggests an important ecological role in terrestrial acidic hot springs.</title>
        <authorList>
            <person name="Mardanov A.V."/>
            <person name="Svetlitchnyi V.A."/>
            <person name="Beletsky A.V."/>
            <person name="Prokofeva M.I."/>
            <person name="Bonch-Osmolovskaya E.A."/>
            <person name="Ravin N.V."/>
            <person name="Skryabin K.G."/>
        </authorList>
    </citation>
    <scope>NUCLEOTIDE SEQUENCE [LARGE SCALE GENOMIC DNA]</scope>
    <source>
        <strain evidence="2">DSM 16705 / JCM 18335 / VKM B-2471 / 345-15</strain>
    </source>
</reference>
<evidence type="ECO:0008006" key="3">
    <source>
        <dbReference type="Google" id="ProtNLM"/>
    </source>
</evidence>
<proteinExistence type="predicted"/>
<dbReference type="HOGENOM" id="CLU_1010480_0_0_2"/>
<dbReference type="InParanoid" id="D9Q006"/>
<evidence type="ECO:0000313" key="2">
    <source>
        <dbReference type="Proteomes" id="UP000000346"/>
    </source>
</evidence>
<sequence>MPCDHGKWGRPGAKLCRVIESYGPGGVAKAFEGAGLKLLYDPAYSSYMPYIPMSGVLVYISPKEALRRALSGGSPLVVELARAAHALSRAVGSADSLGLTGSFAMEIEQSFSDIDFVVYGAYEAAAAFEFFTKSLREGECKEDFGGVRLRGFACLEWRRGLLDGVNVPISWVGVPEGPASACRPLSEYNHIEPPARSYANVLTIQPYQESALLYPPCVSTEEGVTIVSFEYNLGGYLYMGGEVFVDGLATSDGKVVYVGTRERPGGLTLIRQFKP</sequence>
<keyword evidence="2" id="KW-1185">Reference proteome</keyword>
<dbReference type="Proteomes" id="UP000000346">
    <property type="component" value="Chromosome"/>
</dbReference>
<organism evidence="1 2">
    <name type="scientific">Acidilobus saccharovorans (strain DSM 16705 / JCM 18335 / VKM B-2471 / 345-15)</name>
    <dbReference type="NCBI Taxonomy" id="666510"/>
    <lineage>
        <taxon>Archaea</taxon>
        <taxon>Thermoproteota</taxon>
        <taxon>Thermoprotei</taxon>
        <taxon>Acidilobales</taxon>
        <taxon>Acidilobaceae</taxon>
        <taxon>Acidilobus</taxon>
    </lineage>
</organism>
<dbReference type="AlphaFoldDB" id="D9Q006"/>
<gene>
    <name evidence="1" type="ordered locus">ASAC_0237</name>
</gene>
<dbReference type="STRING" id="666510.ASAC_0237"/>
<dbReference type="KEGG" id="asc:ASAC_0237"/>
<protein>
    <recommendedName>
        <fullName evidence="3">Polymerase nucleotidyl transferase domain-containing protein</fullName>
    </recommendedName>
</protein>
<dbReference type="eggNOG" id="arCOG01831">
    <property type="taxonomic scope" value="Archaea"/>
</dbReference>
<accession>D9Q006</accession>
<evidence type="ECO:0000313" key="1">
    <source>
        <dbReference type="EMBL" id="ADL18644.1"/>
    </source>
</evidence>
<dbReference type="EMBL" id="CP001742">
    <property type="protein sequence ID" value="ADL18644.1"/>
    <property type="molecule type" value="Genomic_DNA"/>
</dbReference>